<proteinExistence type="predicted"/>
<sequence>MFGSRRGMIAVGAIAAVTAVLLAGCSSSSSTLSGNSGTKAKTSIVVGSANFSENEILADIYGQALAANGYHVSYKLNIGARAAYVPALEKGEVNLIPEYSGSILAYLSKSATASSSADVKAALDAALPASLKALTPSSAADSDSLNVTPAFAAKNGLSSIADLSKLSTVKIAANPEFQTRPDGIKGLQSIYGLTNLKFTAISDGGGPATLKALLDGTVDVADIYSTTPSILANKLVTLSDPKSLFASQEVVPIVSSSKVDAKLTSVLNKVSAALTTQDLLALNTEVSGDSKTAPADAAKAWLAKAALF</sequence>
<dbReference type="Proteomes" id="UP000479756">
    <property type="component" value="Unassembled WGS sequence"/>
</dbReference>
<evidence type="ECO:0000313" key="3">
    <source>
        <dbReference type="EMBL" id="NEM89826.1"/>
    </source>
</evidence>
<feature type="chain" id="PRO_5038467785" evidence="1">
    <location>
        <begin position="24"/>
        <end position="308"/>
    </location>
</feature>
<evidence type="ECO:0000259" key="2">
    <source>
        <dbReference type="Pfam" id="PF04069"/>
    </source>
</evidence>
<accession>A0A7C9PKX2</accession>
<dbReference type="Gene3D" id="3.40.190.10">
    <property type="entry name" value="Periplasmic binding protein-like II"/>
    <property type="match status" value="1"/>
</dbReference>
<keyword evidence="4" id="KW-1185">Reference proteome</keyword>
<feature type="signal peptide" evidence="1">
    <location>
        <begin position="1"/>
        <end position="23"/>
    </location>
</feature>
<evidence type="ECO:0000313" key="4">
    <source>
        <dbReference type="Proteomes" id="UP000479756"/>
    </source>
</evidence>
<dbReference type="GO" id="GO:0022857">
    <property type="term" value="F:transmembrane transporter activity"/>
    <property type="evidence" value="ECO:0007669"/>
    <property type="project" value="InterPro"/>
</dbReference>
<dbReference type="EMBL" id="JAAGWZ010000001">
    <property type="protein sequence ID" value="NEM89826.1"/>
    <property type="molecule type" value="Genomic_DNA"/>
</dbReference>
<dbReference type="PROSITE" id="PS51257">
    <property type="entry name" value="PROKAR_LIPOPROTEIN"/>
    <property type="match status" value="1"/>
</dbReference>
<gene>
    <name evidence="3" type="ORF">G3T37_00465</name>
</gene>
<evidence type="ECO:0000256" key="1">
    <source>
        <dbReference type="SAM" id="SignalP"/>
    </source>
</evidence>
<organism evidence="3 4">
    <name type="scientific">Galbitalea soli</name>
    <dbReference type="NCBI Taxonomy" id="1268042"/>
    <lineage>
        <taxon>Bacteria</taxon>
        <taxon>Bacillati</taxon>
        <taxon>Actinomycetota</taxon>
        <taxon>Actinomycetes</taxon>
        <taxon>Micrococcales</taxon>
        <taxon>Microbacteriaceae</taxon>
        <taxon>Galbitalea</taxon>
    </lineage>
</organism>
<dbReference type="Gene3D" id="3.40.190.120">
    <property type="entry name" value="Osmoprotection protein (prox), domain 2"/>
    <property type="match status" value="1"/>
</dbReference>
<dbReference type="InterPro" id="IPR007210">
    <property type="entry name" value="ABC_Gly_betaine_transp_sub-bd"/>
</dbReference>
<dbReference type="AlphaFoldDB" id="A0A7C9PKX2"/>
<feature type="domain" description="ABC-type glycine betaine transport system substrate-binding" evidence="2">
    <location>
        <begin position="43"/>
        <end position="304"/>
    </location>
</feature>
<protein>
    <submittedName>
        <fullName evidence="3">ABC transporter substrate-binding protein</fullName>
    </submittedName>
</protein>
<dbReference type="Pfam" id="PF04069">
    <property type="entry name" value="OpuAC"/>
    <property type="match status" value="1"/>
</dbReference>
<reference evidence="3 4" key="1">
    <citation type="journal article" date="2014" name="Int. J. Syst. Evol. Microbiol.">
        <title>Description of Galbitalea soli gen. nov., sp. nov., and Frondihabitans sucicola sp. nov.</title>
        <authorList>
            <person name="Kim S.J."/>
            <person name="Lim J.M."/>
            <person name="Ahn J.H."/>
            <person name="Weon H.Y."/>
            <person name="Hamada M."/>
            <person name="Suzuki K."/>
            <person name="Ahn T.Y."/>
            <person name="Kwon S.W."/>
        </authorList>
    </citation>
    <scope>NUCLEOTIDE SEQUENCE [LARGE SCALE GENOMIC DNA]</scope>
    <source>
        <strain evidence="3 4">NBRC 108727</strain>
    </source>
</reference>
<name>A0A7C9PKX2_9MICO</name>
<dbReference type="CDD" id="cd13606">
    <property type="entry name" value="PBP2_ProX_like"/>
    <property type="match status" value="1"/>
</dbReference>
<dbReference type="SUPFAM" id="SSF53850">
    <property type="entry name" value="Periplasmic binding protein-like II"/>
    <property type="match status" value="1"/>
</dbReference>
<comment type="caution">
    <text evidence="3">The sequence shown here is derived from an EMBL/GenBank/DDBJ whole genome shotgun (WGS) entry which is preliminary data.</text>
</comment>
<dbReference type="GO" id="GO:0043190">
    <property type="term" value="C:ATP-binding cassette (ABC) transporter complex"/>
    <property type="evidence" value="ECO:0007669"/>
    <property type="project" value="InterPro"/>
</dbReference>
<keyword evidence="1" id="KW-0732">Signal</keyword>